<dbReference type="Pfam" id="PF00204">
    <property type="entry name" value="DNA_gyraseB"/>
    <property type="match status" value="1"/>
</dbReference>
<comment type="catalytic activity">
    <reaction evidence="1">
        <text>ATP-dependent breakage, passage and rejoining of double-stranded DNA.</text>
        <dbReference type="EC" id="5.6.2.2"/>
    </reaction>
</comment>
<dbReference type="GO" id="GO:0005524">
    <property type="term" value="F:ATP binding"/>
    <property type="evidence" value="ECO:0007669"/>
    <property type="project" value="UniProtKB-KW"/>
</dbReference>
<evidence type="ECO:0000313" key="11">
    <source>
        <dbReference type="EMBL" id="GGK90984.1"/>
    </source>
</evidence>
<comment type="caution">
    <text evidence="11">The sequence shown here is derived from an EMBL/GenBank/DDBJ whole genome shotgun (WGS) entry which is preliminary data.</text>
</comment>
<dbReference type="Gene3D" id="3.30.230.10">
    <property type="match status" value="1"/>
</dbReference>
<keyword evidence="7" id="KW-0799">Topoisomerase</keyword>
<accession>A0A8J3FNC2</accession>
<feature type="domain" description="Histidine kinase/HSP90-like ATPase" evidence="10">
    <location>
        <begin position="42"/>
        <end position="186"/>
    </location>
</feature>
<dbReference type="InterPro" id="IPR001241">
    <property type="entry name" value="Topo_IIA"/>
</dbReference>
<dbReference type="GO" id="GO:0003918">
    <property type="term" value="F:DNA topoisomerase type II (double strand cut, ATP-hydrolyzing) activity"/>
    <property type="evidence" value="ECO:0007669"/>
    <property type="project" value="UniProtKB-EC"/>
</dbReference>
<evidence type="ECO:0000256" key="3">
    <source>
        <dbReference type="ARBA" id="ARBA00010708"/>
    </source>
</evidence>
<reference evidence="11" key="2">
    <citation type="submission" date="2020-09" db="EMBL/GenBank/DDBJ databases">
        <authorList>
            <person name="Sun Q."/>
            <person name="Zhou Y."/>
        </authorList>
    </citation>
    <scope>NUCLEOTIDE SEQUENCE</scope>
    <source>
        <strain evidence="11">CGMCC 4.7299</strain>
    </source>
</reference>
<evidence type="ECO:0000256" key="5">
    <source>
        <dbReference type="ARBA" id="ARBA00022741"/>
    </source>
</evidence>
<dbReference type="SUPFAM" id="SSF55874">
    <property type="entry name" value="ATPase domain of HSP90 chaperone/DNA topoisomerase II/histidine kinase"/>
    <property type="match status" value="1"/>
</dbReference>
<dbReference type="GO" id="GO:0006265">
    <property type="term" value="P:DNA topological change"/>
    <property type="evidence" value="ECO:0007669"/>
    <property type="project" value="InterPro"/>
</dbReference>
<protein>
    <recommendedName>
        <fullName evidence="4">DNA topoisomerase (ATP-hydrolyzing)</fullName>
        <ecNumber evidence="4">5.6.2.2</ecNumber>
    </recommendedName>
</protein>
<name>A0A8J3FNC2_9ACTN</name>
<dbReference type="SMART" id="SM00387">
    <property type="entry name" value="HATPase_c"/>
    <property type="match status" value="1"/>
</dbReference>
<dbReference type="GO" id="GO:0008757">
    <property type="term" value="F:S-adenosylmethionine-dependent methyltransferase activity"/>
    <property type="evidence" value="ECO:0007669"/>
    <property type="project" value="InterPro"/>
</dbReference>
<dbReference type="Proteomes" id="UP000656042">
    <property type="component" value="Unassembled WGS sequence"/>
</dbReference>
<proteinExistence type="inferred from homology"/>
<dbReference type="SUPFAM" id="SSF54211">
    <property type="entry name" value="Ribosomal protein S5 domain 2-like"/>
    <property type="match status" value="1"/>
</dbReference>
<evidence type="ECO:0000256" key="2">
    <source>
        <dbReference type="ARBA" id="ARBA00001946"/>
    </source>
</evidence>
<dbReference type="SUPFAM" id="SSF53335">
    <property type="entry name" value="S-adenosyl-L-methionine-dependent methyltransferases"/>
    <property type="match status" value="1"/>
</dbReference>
<dbReference type="InterPro" id="IPR013216">
    <property type="entry name" value="Methyltransf_11"/>
</dbReference>
<dbReference type="CDD" id="cd16928">
    <property type="entry name" value="HATPase_GyrB-like"/>
    <property type="match status" value="1"/>
</dbReference>
<keyword evidence="12" id="KW-1185">Reference proteome</keyword>
<dbReference type="PRINTS" id="PR01159">
    <property type="entry name" value="DNAGYRASEB"/>
</dbReference>
<dbReference type="InterPro" id="IPR003594">
    <property type="entry name" value="HATPase_dom"/>
</dbReference>
<dbReference type="InterPro" id="IPR013506">
    <property type="entry name" value="Topo_IIA_bsu_dom2"/>
</dbReference>
<organism evidence="11 12">
    <name type="scientific">Mangrovihabitans endophyticus</name>
    <dbReference type="NCBI Taxonomy" id="1751298"/>
    <lineage>
        <taxon>Bacteria</taxon>
        <taxon>Bacillati</taxon>
        <taxon>Actinomycetota</taxon>
        <taxon>Actinomycetes</taxon>
        <taxon>Micromonosporales</taxon>
        <taxon>Micromonosporaceae</taxon>
        <taxon>Mangrovihabitans</taxon>
    </lineage>
</organism>
<evidence type="ECO:0000256" key="6">
    <source>
        <dbReference type="ARBA" id="ARBA00022840"/>
    </source>
</evidence>
<dbReference type="InterPro" id="IPR020568">
    <property type="entry name" value="Ribosomal_Su5_D2-typ_SF"/>
</dbReference>
<dbReference type="AlphaFoldDB" id="A0A8J3FNC2"/>
<keyword evidence="8" id="KW-0238">DNA-binding</keyword>
<dbReference type="InterPro" id="IPR014721">
    <property type="entry name" value="Ribsml_uS5_D2-typ_fold_subgr"/>
</dbReference>
<evidence type="ECO:0000256" key="7">
    <source>
        <dbReference type="ARBA" id="ARBA00023029"/>
    </source>
</evidence>
<evidence type="ECO:0000256" key="1">
    <source>
        <dbReference type="ARBA" id="ARBA00000185"/>
    </source>
</evidence>
<gene>
    <name evidence="11" type="ORF">GCM10012284_26040</name>
</gene>
<dbReference type="InterPro" id="IPR029063">
    <property type="entry name" value="SAM-dependent_MTases_sf"/>
</dbReference>
<comment type="similarity">
    <text evidence="3">Belongs to the type II topoisomerase GyrB family.</text>
</comment>
<keyword evidence="5" id="KW-0547">Nucleotide-binding</keyword>
<evidence type="ECO:0000256" key="8">
    <source>
        <dbReference type="ARBA" id="ARBA00023125"/>
    </source>
</evidence>
<dbReference type="Gene3D" id="3.40.50.150">
    <property type="entry name" value="Vaccinia Virus protein VP39"/>
    <property type="match status" value="1"/>
</dbReference>
<comment type="cofactor">
    <cofactor evidence="2">
        <name>Mg(2+)</name>
        <dbReference type="ChEBI" id="CHEBI:18420"/>
    </cofactor>
</comment>
<dbReference type="GO" id="GO:0003677">
    <property type="term" value="F:DNA binding"/>
    <property type="evidence" value="ECO:0007669"/>
    <property type="project" value="UniProtKB-KW"/>
</dbReference>
<dbReference type="InterPro" id="IPR036890">
    <property type="entry name" value="HATPase_C_sf"/>
</dbReference>
<keyword evidence="6" id="KW-0067">ATP-binding</keyword>
<dbReference type="Pfam" id="PF02518">
    <property type="entry name" value="HATPase_c"/>
    <property type="match status" value="1"/>
</dbReference>
<dbReference type="CDD" id="cd02440">
    <property type="entry name" value="AdoMet_MTases"/>
    <property type="match status" value="1"/>
</dbReference>
<reference evidence="11" key="1">
    <citation type="journal article" date="2014" name="Int. J. Syst. Evol. Microbiol.">
        <title>Complete genome sequence of Corynebacterium casei LMG S-19264T (=DSM 44701T), isolated from a smear-ripened cheese.</title>
        <authorList>
            <consortium name="US DOE Joint Genome Institute (JGI-PGF)"/>
            <person name="Walter F."/>
            <person name="Albersmeier A."/>
            <person name="Kalinowski J."/>
            <person name="Ruckert C."/>
        </authorList>
    </citation>
    <scope>NUCLEOTIDE SEQUENCE</scope>
    <source>
        <strain evidence="11">CGMCC 4.7299</strain>
    </source>
</reference>
<dbReference type="PRINTS" id="PR00418">
    <property type="entry name" value="TPI2FAMILY"/>
</dbReference>
<dbReference type="EMBL" id="BMMX01000009">
    <property type="protein sequence ID" value="GGK90984.1"/>
    <property type="molecule type" value="Genomic_DNA"/>
</dbReference>
<dbReference type="EC" id="5.6.2.2" evidence="4"/>
<evidence type="ECO:0000256" key="9">
    <source>
        <dbReference type="ARBA" id="ARBA00023235"/>
    </source>
</evidence>
<sequence>MITPDAGAAPAATATRYDASSIVVLSDLEAVRRNPGMYVGSSGGEGVHHLAFELLDNAVDEFAAGHGTAVEVVLHADGALSVRDDGRGIPVDPHPATGGPTAEVLLTTLHSGGKFNGDVYRTSAGLHGVGLAAVNALSAWLRLDVWRDGGHFHQSFRQGVADGPAQQAAAGPDHGTRITFLPDFTVMAATPFAPDVLLPRLEEIAFLNPGLTVTFRDDRDGRTETLRGSGGVRALLMHRYAAATTVHAEPVEIAREDGDLLLTAAVRWTEAYTEGISAFVNTIRTAAGGAHVDGLRTGLVAAVNQHIARHGLTDRATADRITAMDVLEGLTAAVAIRMERPEFDGQTKQRLQSERVNRFVAEAVEQATLRRFADDPELARAVVNRILDSTRARSAARLAGRTARFQRRAVDIDYSVYQRQFGIRSQNWHDSCSWLTDAELLGRHAALCEVPAGARMLDVCCGSGVVGDAFRGKVGEMIGLDITPEMVRLASQRLDRVYQGTVYDLPFDDASFDLVVNREVLHLLPQPERPLAEIYRVLRPGGQFIVGQIMPYGDEDAFWMFRIFKKKQPLLAQMFREEDFRRLLLGAGFTGLRTDEYFLWESIDRWIDTHETTPTHRRQIYRLFYDAPAQVRAVHPFEVAADGSVRDRWRWCVYSLRKPLA</sequence>
<dbReference type="RefSeq" id="WP_189079439.1">
    <property type="nucleotide sequence ID" value="NZ_BMMX01000009.1"/>
</dbReference>
<evidence type="ECO:0000259" key="10">
    <source>
        <dbReference type="SMART" id="SM00387"/>
    </source>
</evidence>
<keyword evidence="9" id="KW-0413">Isomerase</keyword>
<dbReference type="Pfam" id="PF08241">
    <property type="entry name" value="Methyltransf_11"/>
    <property type="match status" value="1"/>
</dbReference>
<dbReference type="Gene3D" id="3.30.565.10">
    <property type="entry name" value="Histidine kinase-like ATPase, C-terminal domain"/>
    <property type="match status" value="1"/>
</dbReference>
<dbReference type="InterPro" id="IPR000565">
    <property type="entry name" value="Topo_IIA_B"/>
</dbReference>
<evidence type="ECO:0000256" key="4">
    <source>
        <dbReference type="ARBA" id="ARBA00012895"/>
    </source>
</evidence>
<dbReference type="PANTHER" id="PTHR45866">
    <property type="entry name" value="DNA GYRASE/TOPOISOMERASE SUBUNIT B"/>
    <property type="match status" value="1"/>
</dbReference>
<evidence type="ECO:0000313" key="12">
    <source>
        <dbReference type="Proteomes" id="UP000656042"/>
    </source>
</evidence>
<dbReference type="SMART" id="SM00433">
    <property type="entry name" value="TOP2c"/>
    <property type="match status" value="1"/>
</dbReference>
<dbReference type="PANTHER" id="PTHR45866:SF1">
    <property type="entry name" value="DNA GYRASE SUBUNIT B, MITOCHONDRIAL"/>
    <property type="match status" value="1"/>
</dbReference>